<evidence type="ECO:0000313" key="3">
    <source>
        <dbReference type="EMBL" id="GAB77620.1"/>
    </source>
</evidence>
<dbReference type="PANTHER" id="PTHR33734:SF22">
    <property type="entry name" value="MEMBRANE-BOUND LYTIC MUREIN TRANSGLYCOSYLASE D"/>
    <property type="match status" value="1"/>
</dbReference>
<dbReference type="eggNOG" id="COG0741">
    <property type="taxonomic scope" value="Bacteria"/>
</dbReference>
<dbReference type="eggNOG" id="COG1388">
    <property type="taxonomic scope" value="Bacteria"/>
</dbReference>
<dbReference type="SUPFAM" id="SSF54106">
    <property type="entry name" value="LysM domain"/>
    <property type="match status" value="4"/>
</dbReference>
<dbReference type="GO" id="GO:0008932">
    <property type="term" value="F:lytic endotransglycosylase activity"/>
    <property type="evidence" value="ECO:0007669"/>
    <property type="project" value="TreeGrafter"/>
</dbReference>
<dbReference type="Proteomes" id="UP000008495">
    <property type="component" value="Unassembled WGS sequence"/>
</dbReference>
<dbReference type="Gene3D" id="1.10.530.10">
    <property type="match status" value="1"/>
</dbReference>
<evidence type="ECO:0000313" key="4">
    <source>
        <dbReference type="Proteomes" id="UP000008495"/>
    </source>
</evidence>
<feature type="region of interest" description="Disordered" evidence="1">
    <location>
        <begin position="1"/>
        <end position="88"/>
    </location>
</feature>
<dbReference type="Gene3D" id="3.10.350.10">
    <property type="entry name" value="LysM domain"/>
    <property type="match status" value="4"/>
</dbReference>
<dbReference type="SMART" id="SM00257">
    <property type="entry name" value="LysM"/>
    <property type="match status" value="4"/>
</dbReference>
<feature type="domain" description="LysM" evidence="2">
    <location>
        <begin position="185"/>
        <end position="229"/>
    </location>
</feature>
<dbReference type="STRING" id="100225.SAMN05421595_1458"/>
<name>K6VQI0_9MICO</name>
<dbReference type="PANTHER" id="PTHR33734">
    <property type="entry name" value="LYSM DOMAIN-CONTAINING GPI-ANCHORED PROTEIN 2"/>
    <property type="match status" value="1"/>
</dbReference>
<proteinExistence type="predicted"/>
<organism evidence="3 4">
    <name type="scientific">Austwickia chelonae NBRC 105200</name>
    <dbReference type="NCBI Taxonomy" id="1184607"/>
    <lineage>
        <taxon>Bacteria</taxon>
        <taxon>Bacillati</taxon>
        <taxon>Actinomycetota</taxon>
        <taxon>Actinomycetes</taxon>
        <taxon>Micrococcales</taxon>
        <taxon>Dermatophilaceae</taxon>
        <taxon>Austwickia</taxon>
    </lineage>
</organism>
<accession>K6VQI0</accession>
<evidence type="ECO:0000259" key="2">
    <source>
        <dbReference type="PROSITE" id="PS51782"/>
    </source>
</evidence>
<feature type="domain" description="LysM" evidence="2">
    <location>
        <begin position="111"/>
        <end position="156"/>
    </location>
</feature>
<dbReference type="Pfam" id="PF01476">
    <property type="entry name" value="LysM"/>
    <property type="match status" value="4"/>
</dbReference>
<keyword evidence="4" id="KW-1185">Reference proteome</keyword>
<reference evidence="3 4" key="1">
    <citation type="submission" date="2012-08" db="EMBL/GenBank/DDBJ databases">
        <title>Whole genome shotgun sequence of Austwickia chelonae NBRC 105200.</title>
        <authorList>
            <person name="Yoshida I."/>
            <person name="Hosoyama A."/>
            <person name="Tsuchikane K."/>
            <person name="Katsumata H."/>
            <person name="Ando Y."/>
            <person name="Ohji S."/>
            <person name="Hamada M."/>
            <person name="Tamura T."/>
            <person name="Yamazoe A."/>
            <person name="Yamazaki S."/>
            <person name="Fujita N."/>
        </authorList>
    </citation>
    <scope>NUCLEOTIDE SEQUENCE [LARGE SCALE GENOMIC DNA]</scope>
    <source>
        <strain evidence="3 4">NBRC 105200</strain>
    </source>
</reference>
<dbReference type="AlphaFoldDB" id="K6VQI0"/>
<dbReference type="InterPro" id="IPR008258">
    <property type="entry name" value="Transglycosylase_SLT_dom_1"/>
</dbReference>
<feature type="domain" description="LysM" evidence="2">
    <location>
        <begin position="245"/>
        <end position="289"/>
    </location>
</feature>
<dbReference type="SUPFAM" id="SSF53955">
    <property type="entry name" value="Lysozyme-like"/>
    <property type="match status" value="1"/>
</dbReference>
<sequence length="519" mass="54308">MNTPQKHPPVAAESVFRASSRQSRSAQEESGTVTVDRWVPSAASKSSVPRDTIVAHDISPPGPLDTWGEPSRTIRRKGPRPPMTPVSLPAVHAAPAATVTNRSTAPGRTWVAYEVRPGDTLWKIAAKAQVSVTELVARNGLASAGTPLRVGDQLTVPSGNAPAPLSPAAAAAPVPVPTPRAPQRPTHVVRAGESLWDIAHTTGVEVEALLQANKLSPTSVILPGQRLAVPGASHASPRPDPSPYGTYVIRPGDTASAIARHLGVDVPALLNANGLSPRDMLLPGRRLTVPGGHQTVRAATKNARTGAADTRTTTAVVGPGDSLWAISGRYGVSMTGLAKANGIGLNHPLRPGDRLQVVGSLAASAAAPSRPGNLSEAATTNLTYLNRTGTPSRSQLKAMITATAQAHGVDPRLALAVAWQESRWSQNAVSEANAIGVMQCLPSTAQWVSQLVGRPLDLLDPQDNITCGVVLLRSLARSATTETEVIAGYYQGIASVRARGLFEDTKEYVASVLAYKRQM</sequence>
<dbReference type="InterPro" id="IPR023346">
    <property type="entry name" value="Lysozyme-like_dom_sf"/>
</dbReference>
<feature type="compositionally biased region" description="Low complexity" evidence="1">
    <location>
        <begin position="161"/>
        <end position="173"/>
    </location>
</feature>
<gene>
    <name evidence="3" type="ORF">AUCHE_05_05350</name>
</gene>
<dbReference type="PROSITE" id="PS51782">
    <property type="entry name" value="LYSM"/>
    <property type="match status" value="4"/>
</dbReference>
<feature type="region of interest" description="Disordered" evidence="1">
    <location>
        <begin position="159"/>
        <end position="184"/>
    </location>
</feature>
<dbReference type="CDD" id="cd00118">
    <property type="entry name" value="LysM"/>
    <property type="match status" value="4"/>
</dbReference>
<dbReference type="InterPro" id="IPR018392">
    <property type="entry name" value="LysM"/>
</dbReference>
<feature type="compositionally biased region" description="Low complexity" evidence="1">
    <location>
        <begin position="17"/>
        <end position="30"/>
    </location>
</feature>
<comment type="caution">
    <text evidence="3">The sequence shown here is derived from an EMBL/GenBank/DDBJ whole genome shotgun (WGS) entry which is preliminary data.</text>
</comment>
<protein>
    <recommendedName>
        <fullName evidence="2">LysM domain-containing protein</fullName>
    </recommendedName>
</protein>
<dbReference type="EMBL" id="BAGZ01000005">
    <property type="protein sequence ID" value="GAB77620.1"/>
    <property type="molecule type" value="Genomic_DNA"/>
</dbReference>
<evidence type="ECO:0000256" key="1">
    <source>
        <dbReference type="SAM" id="MobiDB-lite"/>
    </source>
</evidence>
<feature type="domain" description="LysM" evidence="2">
    <location>
        <begin position="313"/>
        <end position="357"/>
    </location>
</feature>
<dbReference type="Pfam" id="PF01464">
    <property type="entry name" value="SLT"/>
    <property type="match status" value="1"/>
</dbReference>
<dbReference type="InterPro" id="IPR036779">
    <property type="entry name" value="LysM_dom_sf"/>
</dbReference>